<sequence length="228" mass="25007">MGKEWVSPLLVAVLLLLAAGCTGKHQPDEQSLENGSPTNQYVSQEAPDEVGGAEDEHTPEPDTRASDAAKLSVVVGGEVKLETSLEHEIATFDGTEYTIEPFGVTFAVRTDMGEPVVEGDSILFSRDLSGIATISYEVMENTSLNEAVARELQDHDGSFSGEFIDTTSKGELRGKHNQYKEDSVFAGVFFYEFDRHVLRIKYQCPIAAVDAMIRIVNETVDSVRWEGN</sequence>
<dbReference type="Proteomes" id="UP000681290">
    <property type="component" value="Unassembled WGS sequence"/>
</dbReference>
<evidence type="ECO:0008006" key="5">
    <source>
        <dbReference type="Google" id="ProtNLM"/>
    </source>
</evidence>
<dbReference type="PROSITE" id="PS51257">
    <property type="entry name" value="PROKAR_LIPOPROTEIN"/>
    <property type="match status" value="1"/>
</dbReference>
<protein>
    <recommendedName>
        <fullName evidence="5">Lipoprotein</fullName>
    </recommendedName>
</protein>
<keyword evidence="2" id="KW-0732">Signal</keyword>
<feature type="region of interest" description="Disordered" evidence="1">
    <location>
        <begin position="24"/>
        <end position="68"/>
    </location>
</feature>
<evidence type="ECO:0000313" key="4">
    <source>
        <dbReference type="Proteomes" id="UP000681290"/>
    </source>
</evidence>
<proteinExistence type="predicted"/>
<dbReference type="EMBL" id="BOSM01000001">
    <property type="protein sequence ID" value="GIP56725.1"/>
    <property type="molecule type" value="Genomic_DNA"/>
</dbReference>
<feature type="chain" id="PRO_5047125117" description="Lipoprotein" evidence="2">
    <location>
        <begin position="19"/>
        <end position="228"/>
    </location>
</feature>
<evidence type="ECO:0000256" key="2">
    <source>
        <dbReference type="SAM" id="SignalP"/>
    </source>
</evidence>
<evidence type="ECO:0000256" key="1">
    <source>
        <dbReference type="SAM" id="MobiDB-lite"/>
    </source>
</evidence>
<accession>A0ABQ4MMW7</accession>
<feature type="compositionally biased region" description="Basic and acidic residues" evidence="1">
    <location>
        <begin position="54"/>
        <end position="67"/>
    </location>
</feature>
<reference evidence="3 4" key="1">
    <citation type="submission" date="2021-03" db="EMBL/GenBank/DDBJ databases">
        <title>Antimicrobial resistance genes in bacteria isolated from Japanese honey, and their potential for conferring macrolide and lincosamide resistance in the American foulbrood pathogen Paenibacillus larvae.</title>
        <authorList>
            <person name="Okamoto M."/>
            <person name="Kumagai M."/>
            <person name="Kanamori H."/>
            <person name="Takamatsu D."/>
        </authorList>
    </citation>
    <scope>NUCLEOTIDE SEQUENCE [LARGE SCALE GENOMIC DNA]</scope>
    <source>
        <strain evidence="3 4">J15TS10</strain>
    </source>
</reference>
<feature type="signal peptide" evidence="2">
    <location>
        <begin position="1"/>
        <end position="18"/>
    </location>
</feature>
<name>A0ABQ4MMW7_9BACL</name>
<organism evidence="3 4">
    <name type="scientific">Paenibacillus woosongensis</name>
    <dbReference type="NCBI Taxonomy" id="307580"/>
    <lineage>
        <taxon>Bacteria</taxon>
        <taxon>Bacillati</taxon>
        <taxon>Bacillota</taxon>
        <taxon>Bacilli</taxon>
        <taxon>Bacillales</taxon>
        <taxon>Paenibacillaceae</taxon>
        <taxon>Paenibacillus</taxon>
    </lineage>
</organism>
<evidence type="ECO:0000313" key="3">
    <source>
        <dbReference type="EMBL" id="GIP56725.1"/>
    </source>
</evidence>
<feature type="compositionally biased region" description="Polar residues" evidence="1">
    <location>
        <begin position="32"/>
        <end position="43"/>
    </location>
</feature>
<keyword evidence="4" id="KW-1185">Reference proteome</keyword>
<comment type="caution">
    <text evidence="3">The sequence shown here is derived from an EMBL/GenBank/DDBJ whole genome shotgun (WGS) entry which is preliminary data.</text>
</comment>
<gene>
    <name evidence="3" type="ORF">J15TS10_05390</name>
</gene>